<proteinExistence type="predicted"/>
<feature type="region of interest" description="Disordered" evidence="1">
    <location>
        <begin position="1"/>
        <end position="21"/>
    </location>
</feature>
<organism evidence="2 3">
    <name type="scientific">Lentinula edodes</name>
    <name type="common">Shiitake mushroom</name>
    <name type="synonym">Lentinus edodes</name>
    <dbReference type="NCBI Taxonomy" id="5353"/>
    <lineage>
        <taxon>Eukaryota</taxon>
        <taxon>Fungi</taxon>
        <taxon>Dikarya</taxon>
        <taxon>Basidiomycota</taxon>
        <taxon>Agaricomycotina</taxon>
        <taxon>Agaricomycetes</taxon>
        <taxon>Agaricomycetidae</taxon>
        <taxon>Agaricales</taxon>
        <taxon>Marasmiineae</taxon>
        <taxon>Omphalotaceae</taxon>
        <taxon>Lentinula</taxon>
    </lineage>
</organism>
<dbReference type="AlphaFoldDB" id="A0A1Q3DVP0"/>
<accession>A0A1Q3DVP0</accession>
<dbReference type="EMBL" id="BDGU01000007">
    <property type="protein sequence ID" value="GAV99067.1"/>
    <property type="molecule type" value="Genomic_DNA"/>
</dbReference>
<comment type="caution">
    <text evidence="2">The sequence shown here is derived from an EMBL/GenBank/DDBJ whole genome shotgun (WGS) entry which is preliminary data.</text>
</comment>
<evidence type="ECO:0000313" key="2">
    <source>
        <dbReference type="EMBL" id="GAV99067.1"/>
    </source>
</evidence>
<feature type="region of interest" description="Disordered" evidence="1">
    <location>
        <begin position="72"/>
        <end position="93"/>
    </location>
</feature>
<reference evidence="2 3" key="1">
    <citation type="submission" date="2016-08" db="EMBL/GenBank/DDBJ databases">
        <authorList>
            <consortium name="Lentinula edodes genome sequencing consortium"/>
            <person name="Sakamoto Y."/>
            <person name="Nakade K."/>
            <person name="Sato S."/>
            <person name="Yoshida Y."/>
            <person name="Miyazaki K."/>
            <person name="Natsume S."/>
            <person name="Konno N."/>
        </authorList>
    </citation>
    <scope>NUCLEOTIDE SEQUENCE [LARGE SCALE GENOMIC DNA]</scope>
    <source>
        <strain evidence="2 3">NBRC 111202</strain>
    </source>
</reference>
<sequence>MPFKKHSNSEQCSISRRASRRGLTRELRCHSNDVSDLVGSDTADDDEHTISAFGDVAASEINFIRCSSPDALELPRQNSSPIIKRPSPPSRRKAYSDLDDFAALCDSLRVVQDHARLSGDHTKLHSQPFEQQVSHVLSESQVPSYSGPIRVTRTPKSQARQIKVSPPVTSHREYDLPGPLRNAELCDRSPPLPSFELYIPGSSWDTSF</sequence>
<gene>
    <name evidence="2" type="ORF">LENED_000498</name>
</gene>
<reference evidence="2 3" key="2">
    <citation type="submission" date="2017-02" db="EMBL/GenBank/DDBJ databases">
        <title>A genome survey and senescence transcriptome analysis in Lentinula edodes.</title>
        <authorList>
            <person name="Sakamoto Y."/>
            <person name="Nakade K."/>
            <person name="Sato S."/>
            <person name="Yoshida Y."/>
            <person name="Miyazaki K."/>
            <person name="Natsume S."/>
            <person name="Konno N."/>
        </authorList>
    </citation>
    <scope>NUCLEOTIDE SEQUENCE [LARGE SCALE GENOMIC DNA]</scope>
    <source>
        <strain evidence="2 3">NBRC 111202</strain>
    </source>
</reference>
<dbReference type="Proteomes" id="UP000188533">
    <property type="component" value="Unassembled WGS sequence"/>
</dbReference>
<evidence type="ECO:0000256" key="1">
    <source>
        <dbReference type="SAM" id="MobiDB-lite"/>
    </source>
</evidence>
<name>A0A1Q3DVP0_LENED</name>
<protein>
    <submittedName>
        <fullName evidence="2">Uncharacterized protein</fullName>
    </submittedName>
</protein>
<keyword evidence="3" id="KW-1185">Reference proteome</keyword>
<evidence type="ECO:0000313" key="3">
    <source>
        <dbReference type="Proteomes" id="UP000188533"/>
    </source>
</evidence>
<dbReference type="OrthoDB" id="2863465at2759"/>